<protein>
    <submittedName>
        <fullName evidence="2">Uncharacterized protein</fullName>
    </submittedName>
</protein>
<sequence>MSQENTPDGPFTPTVEPTRLFRSPVVKLSSKKAHELEEMQECNLEKLVEYVRAAIEKPFCFDLINKPGRRTTCTCLQDLGEQIDDEEVEACAKSLFLFCKLDYAERKRMVKEWIRSGLAAQLMFQGMQRETTTRVFLLPGSTTRLICRNALCQFIGYGQKSWKGVVKLVKSGEDPVHGLKNKVGNKLNSKSMDLFHVFFTSMKEHALPRATKIVRTEMVDGVNTLVELREEEKDIVELPSSMTKRGLYNRFIANQGWKIKWDNKGRLLKKTEIPDTEQKVTASQLPSWSSFRRFWKSEYPKLVIQRPSADICDQCYVFANKHKYCEHYSPSELNRNNKKKGKHQEEEEDRI</sequence>
<gene>
    <name evidence="2" type="ORF">SEMRO_140_G065490.1</name>
</gene>
<reference evidence="2" key="1">
    <citation type="submission" date="2020-06" db="EMBL/GenBank/DDBJ databases">
        <authorList>
            <consortium name="Plant Systems Biology data submission"/>
        </authorList>
    </citation>
    <scope>NUCLEOTIDE SEQUENCE</scope>
    <source>
        <strain evidence="2">D6</strain>
    </source>
</reference>
<evidence type="ECO:0000313" key="2">
    <source>
        <dbReference type="EMBL" id="CAB9502575.1"/>
    </source>
</evidence>
<name>A0A9N8DIK7_9STRA</name>
<accession>A0A9N8DIK7</accession>
<keyword evidence="3" id="KW-1185">Reference proteome</keyword>
<dbReference type="AlphaFoldDB" id="A0A9N8DIK7"/>
<organism evidence="2 3">
    <name type="scientific">Seminavis robusta</name>
    <dbReference type="NCBI Taxonomy" id="568900"/>
    <lineage>
        <taxon>Eukaryota</taxon>
        <taxon>Sar</taxon>
        <taxon>Stramenopiles</taxon>
        <taxon>Ochrophyta</taxon>
        <taxon>Bacillariophyta</taxon>
        <taxon>Bacillariophyceae</taxon>
        <taxon>Bacillariophycidae</taxon>
        <taxon>Naviculales</taxon>
        <taxon>Naviculaceae</taxon>
        <taxon>Seminavis</taxon>
    </lineage>
</organism>
<dbReference type="Proteomes" id="UP001153069">
    <property type="component" value="Unassembled WGS sequence"/>
</dbReference>
<dbReference type="EMBL" id="CAICTM010000139">
    <property type="protein sequence ID" value="CAB9502575.1"/>
    <property type="molecule type" value="Genomic_DNA"/>
</dbReference>
<evidence type="ECO:0000256" key="1">
    <source>
        <dbReference type="SAM" id="MobiDB-lite"/>
    </source>
</evidence>
<comment type="caution">
    <text evidence="2">The sequence shown here is derived from an EMBL/GenBank/DDBJ whole genome shotgun (WGS) entry which is preliminary data.</text>
</comment>
<evidence type="ECO:0000313" key="3">
    <source>
        <dbReference type="Proteomes" id="UP001153069"/>
    </source>
</evidence>
<feature type="region of interest" description="Disordered" evidence="1">
    <location>
        <begin position="330"/>
        <end position="351"/>
    </location>
</feature>
<proteinExistence type="predicted"/>